<dbReference type="PANTHER" id="PTHR34351">
    <property type="entry name" value="SLR1927 PROTEIN-RELATED"/>
    <property type="match status" value="1"/>
</dbReference>
<name>A0A6J6UK34_9ZZZZ</name>
<evidence type="ECO:0000313" key="5">
    <source>
        <dbReference type="EMBL" id="CAB4760220.1"/>
    </source>
</evidence>
<dbReference type="AlphaFoldDB" id="A0A6J6UK34"/>
<dbReference type="EMBL" id="CAFBLR010000170">
    <property type="protein sequence ID" value="CAB4882525.1"/>
    <property type="molecule type" value="Genomic_DNA"/>
</dbReference>
<keyword evidence="2" id="KW-0812">Transmembrane</keyword>
<dbReference type="Pfam" id="PF01882">
    <property type="entry name" value="DUF58"/>
    <property type="match status" value="1"/>
</dbReference>
<feature type="domain" description="DUF58" evidence="3">
    <location>
        <begin position="185"/>
        <end position="299"/>
    </location>
</feature>
<evidence type="ECO:0000256" key="2">
    <source>
        <dbReference type="SAM" id="Phobius"/>
    </source>
</evidence>
<organism evidence="5">
    <name type="scientific">freshwater metagenome</name>
    <dbReference type="NCBI Taxonomy" id="449393"/>
    <lineage>
        <taxon>unclassified sequences</taxon>
        <taxon>metagenomes</taxon>
        <taxon>ecological metagenomes</taxon>
    </lineage>
</organism>
<accession>A0A6J6UK34</accession>
<gene>
    <name evidence="4" type="ORF">UFOPK2602_00736</name>
    <name evidence="5" type="ORF">UFOPK2806_01599</name>
    <name evidence="6" type="ORF">UFOPK3417_01509</name>
</gene>
<dbReference type="InterPro" id="IPR002881">
    <property type="entry name" value="DUF58"/>
</dbReference>
<evidence type="ECO:0000313" key="6">
    <source>
        <dbReference type="EMBL" id="CAB4882525.1"/>
    </source>
</evidence>
<proteinExistence type="predicted"/>
<feature type="region of interest" description="Disordered" evidence="1">
    <location>
        <begin position="349"/>
        <end position="372"/>
    </location>
</feature>
<sequence>MTRQGAGSLAVGVAALVLGVAADWPELVTIGLVLSAAVVLAALWALTARNASVGAVPEDLEVPRLSQAATKVTVRSRRRFGVVVEEENEATPRPFHSPSWDGHTGTADIEFDTSRRTVTSRGPLLAAWADPFGFAHRTLARGPVVRLVVTPRLGDVDDDLRMWNPGDDWEAPRSHRKTHLSELLREYVIGDEPRRIHWRSTARTGTLIVRERVGTESRDTLVYLDTDPRAWQSGKTFDADDSLDNFELGVELATSVVHRLVVDGVQLAFLHGQVDHAFFVDRTSRSAFDRKMAEIVLQPTLGSAHQHLPGALRSHRFRRIIVVTFRPSAELGNALLTRGRDATIRLITPMPPASGEHPAIPVESVRWTPTSH</sequence>
<dbReference type="EMBL" id="CAEZYY010000022">
    <property type="protein sequence ID" value="CAB4760220.1"/>
    <property type="molecule type" value="Genomic_DNA"/>
</dbReference>
<evidence type="ECO:0000313" key="4">
    <source>
        <dbReference type="EMBL" id="CAB4703688.1"/>
    </source>
</evidence>
<feature type="transmembrane region" description="Helical" evidence="2">
    <location>
        <begin position="31"/>
        <end position="48"/>
    </location>
</feature>
<evidence type="ECO:0000259" key="3">
    <source>
        <dbReference type="Pfam" id="PF01882"/>
    </source>
</evidence>
<keyword evidence="2" id="KW-1133">Transmembrane helix</keyword>
<protein>
    <submittedName>
        <fullName evidence="5">Unannotated protein</fullName>
    </submittedName>
</protein>
<evidence type="ECO:0000256" key="1">
    <source>
        <dbReference type="SAM" id="MobiDB-lite"/>
    </source>
</evidence>
<reference evidence="5" key="1">
    <citation type="submission" date="2020-05" db="EMBL/GenBank/DDBJ databases">
        <authorList>
            <person name="Chiriac C."/>
            <person name="Salcher M."/>
            <person name="Ghai R."/>
            <person name="Kavagutti S V."/>
        </authorList>
    </citation>
    <scope>NUCLEOTIDE SEQUENCE</scope>
</reference>
<dbReference type="EMBL" id="CAEZXX010000038">
    <property type="protein sequence ID" value="CAB4703688.1"/>
    <property type="molecule type" value="Genomic_DNA"/>
</dbReference>
<keyword evidence="2" id="KW-0472">Membrane</keyword>